<comment type="caution">
    <text evidence="2">The sequence shown here is derived from an EMBL/GenBank/DDBJ whole genome shotgun (WGS) entry which is preliminary data.</text>
</comment>
<feature type="region of interest" description="Disordered" evidence="1">
    <location>
        <begin position="200"/>
        <end position="237"/>
    </location>
</feature>
<dbReference type="Proteomes" id="UP001066276">
    <property type="component" value="Chromosome 8"/>
</dbReference>
<keyword evidence="3" id="KW-1185">Reference proteome</keyword>
<evidence type="ECO:0000256" key="1">
    <source>
        <dbReference type="SAM" id="MobiDB-lite"/>
    </source>
</evidence>
<feature type="region of interest" description="Disordered" evidence="1">
    <location>
        <begin position="1"/>
        <end position="177"/>
    </location>
</feature>
<dbReference type="EMBL" id="JANPWB010000012">
    <property type="protein sequence ID" value="KAJ1112176.1"/>
    <property type="molecule type" value="Genomic_DNA"/>
</dbReference>
<name>A0AAV7N7X9_PLEWA</name>
<sequence length="421" mass="46178">MLPWERFHGEAGISRLPRQPPMTRAQRIGQREAKGQGFPRRRGERRARTEERRARTGERRARTEERRARTGERRARTEERRARTQERRVRRRAAAAAAVGEDSHTIRKATPRTEGIPTGRELVETTPEWCRSPRGPDQTTAGPETNERTSTEPATAPEGRGSGRGRPGTALPALPPDSPRHAVYLGFVPNYPHFAYREGARDPARARSRNRPDQSYATQVASGRGEESRAPESDSGRGWGCVLPWSSPGCSPGVTARLPERGLPGRPQRGLIRGSQEEEARWGALRTDSDVDPARWLKRSLVNGLYLLRGGVIPLQSPWARDANSSGTPLSLLHFFCFLGRFAHLAVAQAPSDALLDVVPETGVAADTALPWLDESSRVAALPHIPGSGLVGALLLLALKGRAWACAWPAALEARFCFAAG</sequence>
<evidence type="ECO:0000313" key="2">
    <source>
        <dbReference type="EMBL" id="KAJ1112176.1"/>
    </source>
</evidence>
<proteinExistence type="predicted"/>
<feature type="compositionally biased region" description="Basic and acidic residues" evidence="1">
    <location>
        <begin position="46"/>
        <end position="87"/>
    </location>
</feature>
<evidence type="ECO:0000313" key="3">
    <source>
        <dbReference type="Proteomes" id="UP001066276"/>
    </source>
</evidence>
<gene>
    <name evidence="2" type="ORF">NDU88_000444</name>
</gene>
<feature type="region of interest" description="Disordered" evidence="1">
    <location>
        <begin position="256"/>
        <end position="275"/>
    </location>
</feature>
<dbReference type="AlphaFoldDB" id="A0AAV7N7X9"/>
<feature type="compositionally biased region" description="Basic and acidic residues" evidence="1">
    <location>
        <begin position="224"/>
        <end position="235"/>
    </location>
</feature>
<organism evidence="2 3">
    <name type="scientific">Pleurodeles waltl</name>
    <name type="common">Iberian ribbed newt</name>
    <dbReference type="NCBI Taxonomy" id="8319"/>
    <lineage>
        <taxon>Eukaryota</taxon>
        <taxon>Metazoa</taxon>
        <taxon>Chordata</taxon>
        <taxon>Craniata</taxon>
        <taxon>Vertebrata</taxon>
        <taxon>Euteleostomi</taxon>
        <taxon>Amphibia</taxon>
        <taxon>Batrachia</taxon>
        <taxon>Caudata</taxon>
        <taxon>Salamandroidea</taxon>
        <taxon>Salamandridae</taxon>
        <taxon>Pleurodelinae</taxon>
        <taxon>Pleurodeles</taxon>
    </lineage>
</organism>
<reference evidence="2" key="1">
    <citation type="journal article" date="2022" name="bioRxiv">
        <title>Sequencing and chromosome-scale assembly of the giantPleurodeles waltlgenome.</title>
        <authorList>
            <person name="Brown T."/>
            <person name="Elewa A."/>
            <person name="Iarovenko S."/>
            <person name="Subramanian E."/>
            <person name="Araus A.J."/>
            <person name="Petzold A."/>
            <person name="Susuki M."/>
            <person name="Suzuki K.-i.T."/>
            <person name="Hayashi T."/>
            <person name="Toyoda A."/>
            <person name="Oliveira C."/>
            <person name="Osipova E."/>
            <person name="Leigh N.D."/>
            <person name="Simon A."/>
            <person name="Yun M.H."/>
        </authorList>
    </citation>
    <scope>NUCLEOTIDE SEQUENCE</scope>
    <source>
        <strain evidence="2">20211129_DDA</strain>
        <tissue evidence="2">Liver</tissue>
    </source>
</reference>
<protein>
    <submittedName>
        <fullName evidence="2">Uncharacterized protein</fullName>
    </submittedName>
</protein>
<accession>A0AAV7N7X9</accession>